<dbReference type="OMA" id="NINLAHC"/>
<dbReference type="GO" id="GO:0050821">
    <property type="term" value="P:protein stabilization"/>
    <property type="evidence" value="ECO:0007669"/>
    <property type="project" value="TreeGrafter"/>
</dbReference>
<dbReference type="PROSITE" id="PS51035">
    <property type="entry name" value="BAG"/>
    <property type="match status" value="1"/>
</dbReference>
<evidence type="ECO:0000256" key="1">
    <source>
        <dbReference type="ARBA" id="ARBA00023186"/>
    </source>
</evidence>
<accession>A0A137PHL8</accession>
<evidence type="ECO:0000259" key="2">
    <source>
        <dbReference type="PROSITE" id="PS51035"/>
    </source>
</evidence>
<dbReference type="PANTHER" id="PTHR12329">
    <property type="entry name" value="BCL2-ASSOCIATED ATHANOGENE"/>
    <property type="match status" value="1"/>
</dbReference>
<dbReference type="Gene3D" id="3.10.20.90">
    <property type="entry name" value="Phosphatidylinositol 3-kinase Catalytic Subunit, Chain A, domain 1"/>
    <property type="match status" value="1"/>
</dbReference>
<dbReference type="GO" id="GO:0000774">
    <property type="term" value="F:adenyl-nucleotide exchange factor activity"/>
    <property type="evidence" value="ECO:0007669"/>
    <property type="project" value="TreeGrafter"/>
</dbReference>
<dbReference type="InterPro" id="IPR029071">
    <property type="entry name" value="Ubiquitin-like_domsf"/>
</dbReference>
<dbReference type="GO" id="GO:0016020">
    <property type="term" value="C:membrane"/>
    <property type="evidence" value="ECO:0007669"/>
    <property type="project" value="TreeGrafter"/>
</dbReference>
<evidence type="ECO:0000313" key="3">
    <source>
        <dbReference type="EMBL" id="KXN74497.1"/>
    </source>
</evidence>
<dbReference type="Pfam" id="PF02179">
    <property type="entry name" value="BAG"/>
    <property type="match status" value="1"/>
</dbReference>
<protein>
    <recommendedName>
        <fullName evidence="2">BAG domain-containing protein</fullName>
    </recommendedName>
</protein>
<evidence type="ECO:0000313" key="4">
    <source>
        <dbReference type="Proteomes" id="UP000070444"/>
    </source>
</evidence>
<dbReference type="OrthoDB" id="417450at2759"/>
<dbReference type="STRING" id="796925.A0A137PHL8"/>
<dbReference type="SUPFAM" id="SSF63491">
    <property type="entry name" value="BAG domain"/>
    <property type="match status" value="1"/>
</dbReference>
<dbReference type="EMBL" id="KQ964423">
    <property type="protein sequence ID" value="KXN74497.1"/>
    <property type="molecule type" value="Genomic_DNA"/>
</dbReference>
<dbReference type="SUPFAM" id="SSF54236">
    <property type="entry name" value="Ubiquitin-like"/>
    <property type="match status" value="1"/>
</dbReference>
<dbReference type="InterPro" id="IPR036533">
    <property type="entry name" value="BAG_dom_sf"/>
</dbReference>
<dbReference type="Proteomes" id="UP000070444">
    <property type="component" value="Unassembled WGS sequence"/>
</dbReference>
<name>A0A137PHL8_CONC2</name>
<keyword evidence="4" id="KW-1185">Reference proteome</keyword>
<dbReference type="GO" id="GO:0051087">
    <property type="term" value="F:protein-folding chaperone binding"/>
    <property type="evidence" value="ECO:0007669"/>
    <property type="project" value="InterPro"/>
</dbReference>
<dbReference type="AlphaFoldDB" id="A0A137PHL8"/>
<dbReference type="InterPro" id="IPR039773">
    <property type="entry name" value="BAG_chaperone_regulator"/>
</dbReference>
<sequence length="195" mass="22772">MPIRLDFNRNFKFLHLTKEEISKFKLADLYKKVNELTGIPVDNINLAHCGVPMNDKNAYLSQYRINEDSELIFVGDINEETKDNDELESQEKELITKVRSTLDDALGRIQLEVDQYPVQIQQYLKSNYSPTNQQQELKQLKQQYLKLSETLLQAILKLDLIDNSKNFVGVRDERKKAILFINNLLKRLDEAKAKL</sequence>
<proteinExistence type="predicted"/>
<reference evidence="3 4" key="1">
    <citation type="journal article" date="2015" name="Genome Biol. Evol.">
        <title>Phylogenomic analyses indicate that early fungi evolved digesting cell walls of algal ancestors of land plants.</title>
        <authorList>
            <person name="Chang Y."/>
            <person name="Wang S."/>
            <person name="Sekimoto S."/>
            <person name="Aerts A.L."/>
            <person name="Choi C."/>
            <person name="Clum A."/>
            <person name="LaButti K.M."/>
            <person name="Lindquist E.A."/>
            <person name="Yee Ngan C."/>
            <person name="Ohm R.A."/>
            <person name="Salamov A.A."/>
            <person name="Grigoriev I.V."/>
            <person name="Spatafora J.W."/>
            <person name="Berbee M.L."/>
        </authorList>
    </citation>
    <scope>NUCLEOTIDE SEQUENCE [LARGE SCALE GENOMIC DNA]</scope>
    <source>
        <strain evidence="3 4">NRRL 28638</strain>
    </source>
</reference>
<feature type="domain" description="BAG" evidence="2">
    <location>
        <begin position="133"/>
        <end position="192"/>
    </location>
</feature>
<keyword evidence="1" id="KW-0143">Chaperone</keyword>
<organism evidence="3 4">
    <name type="scientific">Conidiobolus coronatus (strain ATCC 28846 / CBS 209.66 / NRRL 28638)</name>
    <name type="common">Delacroixia coronata</name>
    <dbReference type="NCBI Taxonomy" id="796925"/>
    <lineage>
        <taxon>Eukaryota</taxon>
        <taxon>Fungi</taxon>
        <taxon>Fungi incertae sedis</taxon>
        <taxon>Zoopagomycota</taxon>
        <taxon>Entomophthoromycotina</taxon>
        <taxon>Entomophthoromycetes</taxon>
        <taxon>Entomophthorales</taxon>
        <taxon>Ancylistaceae</taxon>
        <taxon>Conidiobolus</taxon>
    </lineage>
</organism>
<dbReference type="GO" id="GO:0005634">
    <property type="term" value="C:nucleus"/>
    <property type="evidence" value="ECO:0007669"/>
    <property type="project" value="TreeGrafter"/>
</dbReference>
<gene>
    <name evidence="3" type="ORF">CONCODRAFT_76873</name>
</gene>
<dbReference type="GO" id="GO:0005829">
    <property type="term" value="C:cytosol"/>
    <property type="evidence" value="ECO:0007669"/>
    <property type="project" value="TreeGrafter"/>
</dbReference>
<dbReference type="Gene3D" id="1.20.58.120">
    <property type="entry name" value="BAG domain"/>
    <property type="match status" value="1"/>
</dbReference>
<dbReference type="InterPro" id="IPR003103">
    <property type="entry name" value="BAG_domain"/>
</dbReference>
<dbReference type="PANTHER" id="PTHR12329:SF16">
    <property type="entry name" value="BAG FAMILY MOLECULAR CHAPERONE REGULATOR 1"/>
    <property type="match status" value="1"/>
</dbReference>